<dbReference type="Gene3D" id="1.10.630.10">
    <property type="entry name" value="Cytochrome P450"/>
    <property type="match status" value="1"/>
</dbReference>
<dbReference type="AlphaFoldDB" id="R8BJV5"/>
<dbReference type="KEGG" id="tmn:UCRPA7_4978"/>
<evidence type="ECO:0000313" key="9">
    <source>
        <dbReference type="Proteomes" id="UP000014074"/>
    </source>
</evidence>
<sequence>MSTAHVGPVGPALCLYVFAGIRDRKKPILAFVPYKWPLALDLLKRQYEILFSDHTFEGLTPYFGIAATCCIHLFGITGYFTTDPENIETILSTHFADYNIGSRRLAGLPLFGEGIFTQDGPAWKRSRDLIRRQFVRVQKQTPQAFTAHVEELLSGIADAVGDDMVVDLKPLMFEYTLNTTTMLLFGEPHSSMGKSQRDAVRDNFDYAAFGVGIRVRLSDGAWLYNPPRLRKACKAVREWATFFAAKAIKYKDDFGEEAASEKYAFIIDLWKEMQDFDLVRDQLLHVLVAGRDSTASLLSWTFFHLVRNPDVLERLQKEVSSAPSSGHITREQIQKLPFLRCCLNETLRLYPSLPMNLRFTNKTTVLPRGGGPDGKSPVMLPKGSGIAFSIYHLHRLESIYGPDSGVYRPQRWESGELLKKARPGAGYVDFNAGPRLCLGKDFALMEASYAVIRILQAYPGLRLAPGVTNEPIGVEKQTYTIGLSPTEGVRVALA</sequence>
<evidence type="ECO:0000256" key="2">
    <source>
        <dbReference type="ARBA" id="ARBA00010617"/>
    </source>
</evidence>
<evidence type="ECO:0000256" key="1">
    <source>
        <dbReference type="ARBA" id="ARBA00001971"/>
    </source>
</evidence>
<dbReference type="SUPFAM" id="SSF48264">
    <property type="entry name" value="Cytochrome P450"/>
    <property type="match status" value="1"/>
</dbReference>
<dbReference type="OrthoDB" id="1470350at2759"/>
<dbReference type="CDD" id="cd11063">
    <property type="entry name" value="CYP52"/>
    <property type="match status" value="1"/>
</dbReference>
<dbReference type="GO" id="GO:0020037">
    <property type="term" value="F:heme binding"/>
    <property type="evidence" value="ECO:0007669"/>
    <property type="project" value="InterPro"/>
</dbReference>
<dbReference type="Proteomes" id="UP000014074">
    <property type="component" value="Unassembled WGS sequence"/>
</dbReference>
<name>R8BJV5_PHAM7</name>
<dbReference type="InterPro" id="IPR047146">
    <property type="entry name" value="Cyt_P450_E_CYP52_fungi"/>
</dbReference>
<dbReference type="GO" id="GO:0016712">
    <property type="term" value="F:oxidoreductase activity, acting on paired donors, with incorporation or reduction of molecular oxygen, reduced flavin or flavoprotein as one donor, and incorporation of one atom of oxygen"/>
    <property type="evidence" value="ECO:0007669"/>
    <property type="project" value="InterPro"/>
</dbReference>
<proteinExistence type="inferred from homology"/>
<keyword evidence="6 7" id="KW-0503">Monooxygenase</keyword>
<keyword evidence="4 7" id="KW-0560">Oxidoreductase</keyword>
<evidence type="ECO:0000256" key="5">
    <source>
        <dbReference type="ARBA" id="ARBA00023004"/>
    </source>
</evidence>
<accession>R8BJV5</accession>
<dbReference type="PANTHER" id="PTHR24287">
    <property type="entry name" value="P450, PUTATIVE (EUROFUNG)-RELATED"/>
    <property type="match status" value="1"/>
</dbReference>
<comment type="cofactor">
    <cofactor evidence="1">
        <name>heme</name>
        <dbReference type="ChEBI" id="CHEBI:30413"/>
    </cofactor>
</comment>
<dbReference type="InterPro" id="IPR002974">
    <property type="entry name" value="Cyt_P450_E_CYP52_ascomycetes"/>
</dbReference>
<dbReference type="EMBL" id="KB933147">
    <property type="protein sequence ID" value="EON99497.1"/>
    <property type="molecule type" value="Genomic_DNA"/>
</dbReference>
<keyword evidence="9" id="KW-1185">Reference proteome</keyword>
<dbReference type="InterPro" id="IPR001128">
    <property type="entry name" value="Cyt_P450"/>
</dbReference>
<evidence type="ECO:0000313" key="8">
    <source>
        <dbReference type="EMBL" id="EON99497.1"/>
    </source>
</evidence>
<keyword evidence="7" id="KW-0349">Heme</keyword>
<evidence type="ECO:0000256" key="3">
    <source>
        <dbReference type="ARBA" id="ARBA00022723"/>
    </source>
</evidence>
<dbReference type="PANTHER" id="PTHR24287:SF18">
    <property type="entry name" value="CYTOCHROME P450 MONOOXYGENASE APDE-RELATED"/>
    <property type="match status" value="1"/>
</dbReference>
<dbReference type="GeneID" id="19325485"/>
<evidence type="ECO:0000256" key="6">
    <source>
        <dbReference type="ARBA" id="ARBA00023033"/>
    </source>
</evidence>
<gene>
    <name evidence="8" type="ORF">UCRPA7_4978</name>
</gene>
<dbReference type="Pfam" id="PF00067">
    <property type="entry name" value="p450"/>
    <property type="match status" value="1"/>
</dbReference>
<dbReference type="GO" id="GO:0005506">
    <property type="term" value="F:iron ion binding"/>
    <property type="evidence" value="ECO:0007669"/>
    <property type="project" value="InterPro"/>
</dbReference>
<keyword evidence="5 7" id="KW-0408">Iron</keyword>
<reference evidence="9" key="1">
    <citation type="journal article" date="2013" name="Genome Announc.">
        <title>Draft genome sequence of the ascomycete Phaeoacremonium aleophilum strain UCR-PA7, a causal agent of the esca disease complex in grapevines.</title>
        <authorList>
            <person name="Blanco-Ulate B."/>
            <person name="Rolshausen P."/>
            <person name="Cantu D."/>
        </authorList>
    </citation>
    <scope>NUCLEOTIDE SEQUENCE [LARGE SCALE GENOMIC DNA]</scope>
    <source>
        <strain evidence="9">UCR-PA7</strain>
    </source>
</reference>
<dbReference type="InterPro" id="IPR036396">
    <property type="entry name" value="Cyt_P450_sf"/>
</dbReference>
<evidence type="ECO:0000256" key="7">
    <source>
        <dbReference type="RuleBase" id="RU000461"/>
    </source>
</evidence>
<protein>
    <submittedName>
        <fullName evidence="8">Putative n-alkane-inducible cytochrome p450 protein</fullName>
    </submittedName>
</protein>
<dbReference type="PROSITE" id="PS00086">
    <property type="entry name" value="CYTOCHROME_P450"/>
    <property type="match status" value="1"/>
</dbReference>
<evidence type="ECO:0000256" key="4">
    <source>
        <dbReference type="ARBA" id="ARBA00023002"/>
    </source>
</evidence>
<organism evidence="8 9">
    <name type="scientific">Phaeoacremonium minimum (strain UCR-PA7)</name>
    <name type="common">Esca disease fungus</name>
    <name type="synonym">Togninia minima</name>
    <dbReference type="NCBI Taxonomy" id="1286976"/>
    <lineage>
        <taxon>Eukaryota</taxon>
        <taxon>Fungi</taxon>
        <taxon>Dikarya</taxon>
        <taxon>Ascomycota</taxon>
        <taxon>Pezizomycotina</taxon>
        <taxon>Sordariomycetes</taxon>
        <taxon>Sordariomycetidae</taxon>
        <taxon>Togniniales</taxon>
        <taxon>Togniniaceae</taxon>
        <taxon>Phaeoacremonium</taxon>
    </lineage>
</organism>
<dbReference type="InterPro" id="IPR017972">
    <property type="entry name" value="Cyt_P450_CS"/>
</dbReference>
<dbReference type="PRINTS" id="PR01239">
    <property type="entry name" value="EP450IICYP52"/>
</dbReference>
<comment type="similarity">
    <text evidence="2 7">Belongs to the cytochrome P450 family.</text>
</comment>
<dbReference type="PRINTS" id="PR00385">
    <property type="entry name" value="P450"/>
</dbReference>
<dbReference type="RefSeq" id="XP_007915724.1">
    <property type="nucleotide sequence ID" value="XM_007917533.1"/>
</dbReference>
<dbReference type="eggNOG" id="KOG0157">
    <property type="taxonomic scope" value="Eukaryota"/>
</dbReference>
<dbReference type="HOGENOM" id="CLU_001570_27_0_1"/>
<keyword evidence="3 7" id="KW-0479">Metal-binding</keyword>